<dbReference type="PANTHER" id="PTHR43280:SF28">
    <property type="entry name" value="HTH-TYPE TRANSCRIPTIONAL ACTIVATOR RHAS"/>
    <property type="match status" value="1"/>
</dbReference>
<dbReference type="Pfam" id="PF12833">
    <property type="entry name" value="HTH_18"/>
    <property type="match status" value="1"/>
</dbReference>
<dbReference type="GO" id="GO:0003700">
    <property type="term" value="F:DNA-binding transcription factor activity"/>
    <property type="evidence" value="ECO:0007669"/>
    <property type="project" value="InterPro"/>
</dbReference>
<evidence type="ECO:0000259" key="5">
    <source>
        <dbReference type="PROSITE" id="PS01124"/>
    </source>
</evidence>
<keyword evidence="1" id="KW-0805">Transcription regulation</keyword>
<dbReference type="SUPFAM" id="SSF46689">
    <property type="entry name" value="Homeodomain-like"/>
    <property type="match status" value="2"/>
</dbReference>
<keyword evidence="2" id="KW-0238">DNA-binding</keyword>
<dbReference type="GO" id="GO:0043565">
    <property type="term" value="F:sequence-specific DNA binding"/>
    <property type="evidence" value="ECO:0007669"/>
    <property type="project" value="InterPro"/>
</dbReference>
<proteinExistence type="predicted"/>
<dbReference type="Proteomes" id="UP000189059">
    <property type="component" value="Unassembled WGS sequence"/>
</dbReference>
<organism evidence="6">
    <name type="scientific">Paenibacillus ihbetae</name>
    <dbReference type="NCBI Taxonomy" id="1870820"/>
    <lineage>
        <taxon>Bacteria</taxon>
        <taxon>Bacillati</taxon>
        <taxon>Bacillota</taxon>
        <taxon>Bacilli</taxon>
        <taxon>Bacillales</taxon>
        <taxon>Paenibacillaceae</taxon>
        <taxon>Paenibacillus</taxon>
    </lineage>
</organism>
<dbReference type="InterPro" id="IPR041522">
    <property type="entry name" value="CdaR_GGDEF"/>
</dbReference>
<keyword evidence="8" id="KW-1185">Reference proteome</keyword>
<accession>A0A1B2E0W9</accession>
<feature type="transmembrane region" description="Helical" evidence="4">
    <location>
        <begin position="20"/>
        <end position="41"/>
    </location>
</feature>
<dbReference type="PANTHER" id="PTHR43280">
    <property type="entry name" value="ARAC-FAMILY TRANSCRIPTIONAL REGULATOR"/>
    <property type="match status" value="1"/>
</dbReference>
<keyword evidence="4" id="KW-0812">Transmembrane</keyword>
<evidence type="ECO:0000256" key="1">
    <source>
        <dbReference type="ARBA" id="ARBA00023015"/>
    </source>
</evidence>
<dbReference type="AlphaFoldDB" id="A0A1B2E0W9"/>
<keyword evidence="4" id="KW-1133">Transmembrane helix</keyword>
<evidence type="ECO:0000256" key="4">
    <source>
        <dbReference type="SAM" id="Phobius"/>
    </source>
</evidence>
<evidence type="ECO:0000313" key="7">
    <source>
        <dbReference type="EMBL" id="OOC52409.1"/>
    </source>
</evidence>
<feature type="domain" description="HTH araC/xylS-type" evidence="5">
    <location>
        <begin position="649"/>
        <end position="747"/>
    </location>
</feature>
<dbReference type="Gene3D" id="1.10.10.60">
    <property type="entry name" value="Homeodomain-like"/>
    <property type="match status" value="2"/>
</dbReference>
<evidence type="ECO:0000313" key="6">
    <source>
        <dbReference type="EMBL" id="ANY73537.1"/>
    </source>
</evidence>
<gene>
    <name evidence="7" type="ORF">BBD40_29040</name>
    <name evidence="6" type="ORF">BBD41_13675</name>
</gene>
<evidence type="ECO:0000256" key="3">
    <source>
        <dbReference type="ARBA" id="ARBA00023163"/>
    </source>
</evidence>
<dbReference type="EMBL" id="CP016809">
    <property type="protein sequence ID" value="ANY73537.1"/>
    <property type="molecule type" value="Genomic_DNA"/>
</dbReference>
<keyword evidence="4" id="KW-0472">Membrane</keyword>
<dbReference type="InterPro" id="IPR020449">
    <property type="entry name" value="Tscrpt_reg_AraC-type_HTH"/>
</dbReference>
<sequence>MFQTIGKWLKYSLAQTQARLVLILTVSVFLIILAVSLTSYYTSKSVLQEELSEPQHQMLQISMKFIDDSIRESDKIAVQVAVNEHVYHFLTSENQNSVSNISTLYRLLSTWINNSEYINSIYVYDIERGSFVSLPQGYSSSRLTFVDSEWTSIADEFGDDMMTIRKRHVPEGAGNKGSELTLFRKIMIQGKFRGIVAVNLRETELFAKLNPPALSQVDSMRYIVDQQGHVLYSVSNSEFKPDAVTQALNELKEDRFGDFVHEGQKLLVNQIESPLTGWKYVSIVSQDSLLAQSKKVRDTVLSVSVAALALGALTILYVNSAAFRPVRRLKQLFSAYEGKMSSPDRIDLEKLAGELLSNHAHLSQLVRETIPDAASKFLHDIHSGHMSGRREIREKWSRYFAEWTDAPVTVAVLSIDRYDSWSRRFPASDHSLLKFALANIIAELHEPKWRVACADFGADRMAILLQPQEAEGRPPMAEAIETVSRLLKFSVSAGMSMPQSDVCKLKQAMLEAENALTYRLYRGYGQLVPFQDVSAHEVTDKQAPEDGIRELLAAVESGEGEKAVALLERIAGNIRSRYWYPTEALAALQSLLERLQGLCPGGEGAEAESAGRLATMYIEDIEAELTGLINALSERYRRLIGSKDFILCQRMMEYMEQHLGEPIGIPEIADSIGISSSLASQLFKQETNETIYNYLTRLRMERAGELLIKTDRKISDIALMVGYQHENSFIRSFRKFKDITPGKYRDMMRTRMDALYE</sequence>
<reference evidence="7 8" key="2">
    <citation type="submission" date="2016-12" db="EMBL/GenBank/DDBJ databases">
        <title>Genome sequencing and description of Paenibacillus sp. nov. from high altitude lake in the Indian Trans- Himalayas.</title>
        <authorList>
            <person name="Kiran S."/>
            <person name="Swarnkar M.K."/>
            <person name="Rana A."/>
            <person name="Tewari R."/>
            <person name="Gulati A."/>
        </authorList>
    </citation>
    <scope>NUCLEOTIDE SEQUENCE [LARGE SCALE GENOMIC DNA]</scope>
    <source>
        <strain evidence="7 8">IHBB 9951</strain>
    </source>
</reference>
<dbReference type="RefSeq" id="WP_077571117.1">
    <property type="nucleotide sequence ID" value="NZ_CP016809.1"/>
</dbReference>
<dbReference type="OrthoDB" id="2644435at2"/>
<dbReference type="InterPro" id="IPR009057">
    <property type="entry name" value="Homeodomain-like_sf"/>
</dbReference>
<dbReference type="InterPro" id="IPR018060">
    <property type="entry name" value="HTH_AraC"/>
</dbReference>
<dbReference type="PROSITE" id="PS01124">
    <property type="entry name" value="HTH_ARAC_FAMILY_2"/>
    <property type="match status" value="1"/>
</dbReference>
<dbReference type="KEGG" id="pib:BBD41_13675"/>
<keyword evidence="3" id="KW-0804">Transcription</keyword>
<evidence type="ECO:0000313" key="8">
    <source>
        <dbReference type="Proteomes" id="UP000189059"/>
    </source>
</evidence>
<reference evidence="6" key="1">
    <citation type="submission" date="2016-08" db="EMBL/GenBank/DDBJ databases">
        <title>Complete Genome Seqeunce of Paenibacillus sp. nov. IHBB 9852 from high altitute lake of Indian trans-Himalayas.</title>
        <authorList>
            <person name="Kiran S."/>
            <person name="Swarnkar M.K."/>
            <person name="Rana A."/>
            <person name="Tewari R."/>
            <person name="Gulati A."/>
        </authorList>
    </citation>
    <scope>NUCLEOTIDE SEQUENCE [LARGE SCALE GENOMIC DNA]</scope>
    <source>
        <strain evidence="6">IHBB 9852</strain>
    </source>
</reference>
<dbReference type="PRINTS" id="PR00032">
    <property type="entry name" value="HTHARAC"/>
</dbReference>
<dbReference type="SMART" id="SM00342">
    <property type="entry name" value="HTH_ARAC"/>
    <property type="match status" value="1"/>
</dbReference>
<protein>
    <submittedName>
        <fullName evidence="6">AraC family transcriptional regulator</fullName>
    </submittedName>
</protein>
<name>A0A1B2E0W9_9BACL</name>
<evidence type="ECO:0000256" key="2">
    <source>
        <dbReference type="ARBA" id="ARBA00023125"/>
    </source>
</evidence>
<dbReference type="Pfam" id="PF17853">
    <property type="entry name" value="GGDEF_2"/>
    <property type="match status" value="1"/>
</dbReference>
<dbReference type="EMBL" id="MRVI01000004">
    <property type="protein sequence ID" value="OOC52409.1"/>
    <property type="molecule type" value="Genomic_DNA"/>
</dbReference>